<protein>
    <submittedName>
        <fullName evidence="2">Uncharacterized protein</fullName>
    </submittedName>
</protein>
<evidence type="ECO:0000313" key="3">
    <source>
        <dbReference type="Proteomes" id="UP000299102"/>
    </source>
</evidence>
<evidence type="ECO:0000256" key="1">
    <source>
        <dbReference type="SAM" id="Phobius"/>
    </source>
</evidence>
<keyword evidence="1" id="KW-1133">Transmembrane helix</keyword>
<keyword evidence="3" id="KW-1185">Reference proteome</keyword>
<dbReference type="AlphaFoldDB" id="A0A4C1YM16"/>
<evidence type="ECO:0000313" key="2">
    <source>
        <dbReference type="EMBL" id="GBP76054.1"/>
    </source>
</evidence>
<feature type="transmembrane region" description="Helical" evidence="1">
    <location>
        <begin position="56"/>
        <end position="76"/>
    </location>
</feature>
<accession>A0A4C1YM16</accession>
<proteinExistence type="predicted"/>
<organism evidence="2 3">
    <name type="scientific">Eumeta variegata</name>
    <name type="common">Bagworm moth</name>
    <name type="synonym">Eumeta japonica</name>
    <dbReference type="NCBI Taxonomy" id="151549"/>
    <lineage>
        <taxon>Eukaryota</taxon>
        <taxon>Metazoa</taxon>
        <taxon>Ecdysozoa</taxon>
        <taxon>Arthropoda</taxon>
        <taxon>Hexapoda</taxon>
        <taxon>Insecta</taxon>
        <taxon>Pterygota</taxon>
        <taxon>Neoptera</taxon>
        <taxon>Endopterygota</taxon>
        <taxon>Lepidoptera</taxon>
        <taxon>Glossata</taxon>
        <taxon>Ditrysia</taxon>
        <taxon>Tineoidea</taxon>
        <taxon>Psychidae</taxon>
        <taxon>Oiketicinae</taxon>
        <taxon>Eumeta</taxon>
    </lineage>
</organism>
<keyword evidence="1" id="KW-0812">Transmembrane</keyword>
<dbReference type="EMBL" id="BGZK01001274">
    <property type="protein sequence ID" value="GBP76054.1"/>
    <property type="molecule type" value="Genomic_DNA"/>
</dbReference>
<comment type="caution">
    <text evidence="2">The sequence shown here is derived from an EMBL/GenBank/DDBJ whole genome shotgun (WGS) entry which is preliminary data.</text>
</comment>
<sequence length="103" mass="11602">MGRWSAAPVSTACPPNGLRRTLMRFVKHQLDWIPAAAPPALTRNECLHLKHRPMTILIMALIVVWLFDPISLSFPMPVCLALDFDRNPALNSGPGHDLSRFRF</sequence>
<name>A0A4C1YM16_EUMVA</name>
<reference evidence="2 3" key="1">
    <citation type="journal article" date="2019" name="Commun. Biol.">
        <title>The bagworm genome reveals a unique fibroin gene that provides high tensile strength.</title>
        <authorList>
            <person name="Kono N."/>
            <person name="Nakamura H."/>
            <person name="Ohtoshi R."/>
            <person name="Tomita M."/>
            <person name="Numata K."/>
            <person name="Arakawa K."/>
        </authorList>
    </citation>
    <scope>NUCLEOTIDE SEQUENCE [LARGE SCALE GENOMIC DNA]</scope>
</reference>
<dbReference type="Proteomes" id="UP000299102">
    <property type="component" value="Unassembled WGS sequence"/>
</dbReference>
<keyword evidence="1" id="KW-0472">Membrane</keyword>
<gene>
    <name evidence="2" type="ORF">EVAR_44836_1</name>
</gene>